<protein>
    <recommendedName>
        <fullName evidence="3">DUF1963 domain-containing protein</fullName>
    </recommendedName>
</protein>
<dbReference type="KEGG" id="agv:OJF2_40480"/>
<dbReference type="Proteomes" id="UP000324233">
    <property type="component" value="Chromosome"/>
</dbReference>
<evidence type="ECO:0008006" key="3">
    <source>
        <dbReference type="Google" id="ProtNLM"/>
    </source>
</evidence>
<accession>A0A5B9W4E0</accession>
<dbReference type="InterPro" id="IPR035948">
    <property type="entry name" value="YwqG-like_sf"/>
</dbReference>
<evidence type="ECO:0000313" key="1">
    <source>
        <dbReference type="EMBL" id="QEH35496.1"/>
    </source>
</evidence>
<organism evidence="1 2">
    <name type="scientific">Aquisphaera giovannonii</name>
    <dbReference type="NCBI Taxonomy" id="406548"/>
    <lineage>
        <taxon>Bacteria</taxon>
        <taxon>Pseudomonadati</taxon>
        <taxon>Planctomycetota</taxon>
        <taxon>Planctomycetia</taxon>
        <taxon>Isosphaerales</taxon>
        <taxon>Isosphaeraceae</taxon>
        <taxon>Aquisphaera</taxon>
    </lineage>
</organism>
<reference evidence="1 2" key="1">
    <citation type="submission" date="2019-08" db="EMBL/GenBank/DDBJ databases">
        <title>Deep-cultivation of Planctomycetes and their phenomic and genomic characterization uncovers novel biology.</title>
        <authorList>
            <person name="Wiegand S."/>
            <person name="Jogler M."/>
            <person name="Boedeker C."/>
            <person name="Pinto D."/>
            <person name="Vollmers J."/>
            <person name="Rivas-Marin E."/>
            <person name="Kohn T."/>
            <person name="Peeters S.H."/>
            <person name="Heuer A."/>
            <person name="Rast P."/>
            <person name="Oberbeckmann S."/>
            <person name="Bunk B."/>
            <person name="Jeske O."/>
            <person name="Meyerdierks A."/>
            <person name="Storesund J.E."/>
            <person name="Kallscheuer N."/>
            <person name="Luecker S."/>
            <person name="Lage O.M."/>
            <person name="Pohl T."/>
            <person name="Merkel B.J."/>
            <person name="Hornburger P."/>
            <person name="Mueller R.-W."/>
            <person name="Bruemmer F."/>
            <person name="Labrenz M."/>
            <person name="Spormann A.M."/>
            <person name="Op den Camp H."/>
            <person name="Overmann J."/>
            <person name="Amann R."/>
            <person name="Jetten M.S.M."/>
            <person name="Mascher T."/>
            <person name="Medema M.H."/>
            <person name="Devos D.P."/>
            <person name="Kaster A.-K."/>
            <person name="Ovreas L."/>
            <person name="Rohde M."/>
            <person name="Galperin M.Y."/>
            <person name="Jogler C."/>
        </authorList>
    </citation>
    <scope>NUCLEOTIDE SEQUENCE [LARGE SCALE GENOMIC DNA]</scope>
    <source>
        <strain evidence="1 2">OJF2</strain>
    </source>
</reference>
<dbReference type="RefSeq" id="WP_148595293.1">
    <property type="nucleotide sequence ID" value="NZ_CP042997.1"/>
</dbReference>
<sequence>MKIDEIVDSLAPWLAKHRRPAWKPVVVEGDGSPTASKFCGTPWIGPDSPWPDCSVCNHPLSLFLQIDLSDLPGELGGRFGTGLLQLFYCTRDDCQGYGGSEPFADDLSRVRVVHPSGPSVAVPRSPRHKHLPAKQIVGWTRFDDLPTPCEHDELGLVYTYNFENGTLRLECQELNFDVTSRMSECPAEEIANSEPGDKLAGWPAWVQGVEYPSCPKCGGRMTHVFQLDSQNNVPFMFGDVGCGHITQCPEHKEVVAFGWACS</sequence>
<name>A0A5B9W4E0_9BACT</name>
<dbReference type="OrthoDB" id="1273554at2"/>
<dbReference type="AlphaFoldDB" id="A0A5B9W4E0"/>
<keyword evidence="2" id="KW-1185">Reference proteome</keyword>
<dbReference type="InterPro" id="IPR015315">
    <property type="entry name" value="DUF1963"/>
</dbReference>
<gene>
    <name evidence="1" type="ORF">OJF2_40480</name>
</gene>
<dbReference type="SUPFAM" id="SSF103032">
    <property type="entry name" value="Hypothetical protein YwqG"/>
    <property type="match status" value="1"/>
</dbReference>
<dbReference type="PANTHER" id="PTHR36436:SF6">
    <property type="entry name" value="SLL5081 PROTEIN"/>
    <property type="match status" value="1"/>
</dbReference>
<proteinExistence type="predicted"/>
<dbReference type="EMBL" id="CP042997">
    <property type="protein sequence ID" value="QEH35496.1"/>
    <property type="molecule type" value="Genomic_DNA"/>
</dbReference>
<evidence type="ECO:0000313" key="2">
    <source>
        <dbReference type="Proteomes" id="UP000324233"/>
    </source>
</evidence>
<dbReference type="Pfam" id="PF09234">
    <property type="entry name" value="DUF1963"/>
    <property type="match status" value="1"/>
</dbReference>
<dbReference type="PANTHER" id="PTHR36436">
    <property type="entry name" value="SLL5081 PROTEIN"/>
    <property type="match status" value="1"/>
</dbReference>
<dbReference type="Gene3D" id="2.30.320.10">
    <property type="entry name" value="YwqG-like"/>
    <property type="match status" value="1"/>
</dbReference>